<dbReference type="InterPro" id="IPR012902">
    <property type="entry name" value="N_methyl_site"/>
</dbReference>
<keyword evidence="1" id="KW-1133">Transmembrane helix</keyword>
<dbReference type="PROSITE" id="PS00409">
    <property type="entry name" value="PROKAR_NTER_METHYL"/>
    <property type="match status" value="1"/>
</dbReference>
<keyword evidence="1" id="KW-0812">Transmembrane</keyword>
<dbReference type="AlphaFoldDB" id="A0A5D0ME07"/>
<accession>A0A5D0ME07</accession>
<dbReference type="Proteomes" id="UP000324143">
    <property type="component" value="Unassembled WGS sequence"/>
</dbReference>
<sequence>MNRKGFTLLELVTVIIIVGILAAAGVPLYLNYVEDAKIARAKATIDAIYSAERVHYQKEGSFWPSGSTESDIDVTDGTDEIETNLGIKLDPSIANDWTFTINNAGNADALTITANGKSGGNAAGLSTSFYSNSGTFSN</sequence>
<proteinExistence type="predicted"/>
<evidence type="ECO:0000256" key="1">
    <source>
        <dbReference type="SAM" id="Phobius"/>
    </source>
</evidence>
<organism evidence="2 3">
    <name type="scientific">Candidatus Mcinerneyibacterium aminivorans</name>
    <dbReference type="NCBI Taxonomy" id="2703815"/>
    <lineage>
        <taxon>Bacteria</taxon>
        <taxon>Candidatus Macinerneyibacteriota</taxon>
        <taxon>Candidatus Mcinerneyibacteria</taxon>
        <taxon>Candidatus Mcinerneyibacteriales</taxon>
        <taxon>Candidatus Mcinerneyibacteriaceae</taxon>
        <taxon>Candidatus Mcinerneyibacterium</taxon>
    </lineage>
</organism>
<comment type="caution">
    <text evidence="2">The sequence shown here is derived from an EMBL/GenBank/DDBJ whole genome shotgun (WGS) entry which is preliminary data.</text>
</comment>
<gene>
    <name evidence="2" type="ORF">FXF47_05175</name>
</gene>
<dbReference type="SUPFAM" id="SSF54523">
    <property type="entry name" value="Pili subunits"/>
    <property type="match status" value="1"/>
</dbReference>
<evidence type="ECO:0000313" key="2">
    <source>
        <dbReference type="EMBL" id="TYB31226.1"/>
    </source>
</evidence>
<dbReference type="NCBIfam" id="TIGR02532">
    <property type="entry name" value="IV_pilin_GFxxxE"/>
    <property type="match status" value="1"/>
</dbReference>
<reference evidence="2" key="1">
    <citation type="submission" date="2019-08" db="EMBL/GenBank/DDBJ databases">
        <title>Genomic characterization of a novel candidate phylum (ARYD3) from a high temperature, high salinity tertiary oil reservoir in north central Oklahoma, USA.</title>
        <authorList>
            <person name="Youssef N.H."/>
            <person name="Yadav A."/>
            <person name="Elshahed M.S."/>
        </authorList>
    </citation>
    <scope>NUCLEOTIDE SEQUENCE [LARGE SCALE GENOMIC DNA]</scope>
    <source>
        <strain evidence="2">ARYD3</strain>
    </source>
</reference>
<keyword evidence="3" id="KW-1185">Reference proteome</keyword>
<dbReference type="EMBL" id="VSIX01000045">
    <property type="protein sequence ID" value="TYB31226.1"/>
    <property type="molecule type" value="Genomic_DNA"/>
</dbReference>
<protein>
    <submittedName>
        <fullName evidence="2">Prepilin-type N-terminal cleavage/methylation domain-containing protein</fullName>
    </submittedName>
</protein>
<dbReference type="Pfam" id="PF07963">
    <property type="entry name" value="N_methyl"/>
    <property type="match status" value="1"/>
</dbReference>
<evidence type="ECO:0000313" key="3">
    <source>
        <dbReference type="Proteomes" id="UP000324143"/>
    </source>
</evidence>
<dbReference type="InterPro" id="IPR045584">
    <property type="entry name" value="Pilin-like"/>
</dbReference>
<dbReference type="Gene3D" id="3.30.700.10">
    <property type="entry name" value="Glycoprotein, Type 4 Pilin"/>
    <property type="match status" value="1"/>
</dbReference>
<keyword evidence="1" id="KW-0472">Membrane</keyword>
<feature type="transmembrane region" description="Helical" evidence="1">
    <location>
        <begin position="6"/>
        <end position="30"/>
    </location>
</feature>
<name>A0A5D0ME07_9BACT</name>